<dbReference type="InterPro" id="IPR024079">
    <property type="entry name" value="MetalloPept_cat_dom_sf"/>
</dbReference>
<organism evidence="19 20">
    <name type="scientific">Aspergillus lentulus</name>
    <dbReference type="NCBI Taxonomy" id="293939"/>
    <lineage>
        <taxon>Eukaryota</taxon>
        <taxon>Fungi</taxon>
        <taxon>Dikarya</taxon>
        <taxon>Ascomycota</taxon>
        <taxon>Pezizomycotina</taxon>
        <taxon>Eurotiomycetes</taxon>
        <taxon>Eurotiomycetidae</taxon>
        <taxon>Eurotiales</taxon>
        <taxon>Aspergillaceae</taxon>
        <taxon>Aspergillus</taxon>
        <taxon>Aspergillus subgen. Fumigati</taxon>
    </lineage>
</organism>
<protein>
    <recommendedName>
        <fullName evidence="16">Neutral protease 2</fullName>
        <ecNumber evidence="16">3.4.24.39</ecNumber>
    </recommendedName>
    <alternativeName>
        <fullName evidence="16">Deuterolysin</fullName>
    </alternativeName>
</protein>
<dbReference type="EMBL" id="BCLY01000009">
    <property type="protein sequence ID" value="GAQ07538.1"/>
    <property type="molecule type" value="Genomic_DNA"/>
</dbReference>
<evidence type="ECO:0000256" key="9">
    <source>
        <dbReference type="ARBA" id="ARBA00022801"/>
    </source>
</evidence>
<evidence type="ECO:0000256" key="16">
    <source>
        <dbReference type="RuleBase" id="RU361126"/>
    </source>
</evidence>
<name>A0AAN4TAS7_ASPLE</name>
<evidence type="ECO:0000256" key="12">
    <source>
        <dbReference type="ARBA" id="ARBA00023145"/>
    </source>
</evidence>
<evidence type="ECO:0000256" key="6">
    <source>
        <dbReference type="ARBA" id="ARBA00022685"/>
    </source>
</evidence>
<keyword evidence="8 16" id="KW-0732">Signal</keyword>
<evidence type="ECO:0000259" key="18">
    <source>
        <dbReference type="SMART" id="SM01351"/>
    </source>
</evidence>
<dbReference type="SMART" id="SM01351">
    <property type="entry name" value="Aspzincin_M35"/>
    <property type="match status" value="1"/>
</dbReference>
<dbReference type="InterPro" id="IPR029463">
    <property type="entry name" value="Lys_MEP"/>
</dbReference>
<evidence type="ECO:0000256" key="15">
    <source>
        <dbReference type="PIRSR" id="PIRSR601384-2"/>
    </source>
</evidence>
<dbReference type="GO" id="GO:0006508">
    <property type="term" value="P:proteolysis"/>
    <property type="evidence" value="ECO:0007669"/>
    <property type="project" value="UniProtKB-KW"/>
</dbReference>
<gene>
    <name evidence="19" type="ORF">ALT_4859</name>
</gene>
<keyword evidence="13" id="KW-1015">Disulfide bond</keyword>
<proteinExistence type="inferred from homology"/>
<evidence type="ECO:0000256" key="11">
    <source>
        <dbReference type="ARBA" id="ARBA00023049"/>
    </source>
</evidence>
<dbReference type="InterPro" id="IPR001384">
    <property type="entry name" value="Peptidase_M35"/>
</dbReference>
<dbReference type="Gene3D" id="2.60.40.2970">
    <property type="match status" value="1"/>
</dbReference>
<comment type="catalytic activity">
    <reaction evidence="1 16">
        <text>Preferential cleavage of bonds with hydrophobic residues in P1'. Also 3-Asn-|-Gln-4 and 8-Gly-|-Ser-9 bonds in insulin B chain.</text>
        <dbReference type="EC" id="3.4.24.39"/>
    </reaction>
</comment>
<comment type="caution">
    <text evidence="19">The sequence shown here is derived from an EMBL/GenBank/DDBJ whole genome shotgun (WGS) entry which is preliminary data.</text>
</comment>
<dbReference type="GO" id="GO:0046872">
    <property type="term" value="F:metal ion binding"/>
    <property type="evidence" value="ECO:0007669"/>
    <property type="project" value="UniProtKB-KW"/>
</dbReference>
<dbReference type="PANTHER" id="PTHR37016:SF3">
    <property type="entry name" value="NEUTRAL PROTEASE 2-RELATED"/>
    <property type="match status" value="1"/>
</dbReference>
<evidence type="ECO:0000256" key="3">
    <source>
        <dbReference type="ARBA" id="ARBA00010279"/>
    </source>
</evidence>
<dbReference type="CDD" id="cd11008">
    <property type="entry name" value="M35_deuterolysin_like"/>
    <property type="match status" value="1"/>
</dbReference>
<sequence>MKLTALASAILALVHGALALPAKAPALDITLSQVNNTRIKAVVRNTGSEKITFVHLNFFNDSSPVKKVSLYRNATEVEFTGIKQRLRSDGISNEALTTLAPDATYEDEFDIASTANLTQGGPITVRTQGFVPMTMNNKITGYIPYSSNELELEVDALKAAAVHARIKPLDRRTKITSSCTGNRAAVLNTALRNAASIASKAANAASSGSSALFAEYFKSTSGDIRSTVAARLKAVASEASSNGGGSTTYYCSDPYGYCDSNVLAYTLPSTNEVINCELFYTLQGVTNDCHGQDQATTIIHEFTHAPGVYPPGTEDLGYGYSAATALSTNNALNNADSYALFANAVYLNCQGQTGGQTMWGGNSQSGQTEPGTQTMWDGNSQSGQTEPGTQTMWDGSSEPGQTEPGTQTMWDGNSQSGQTEPGTQTMWDGNSQSGQTEPGTQTMWDGSSEPGQTEPGTQTMWDGNSQSGQTEPGTQTMWDGSCEPGQTEPNAQTMWDGFYQE</sequence>
<keyword evidence="7 15" id="KW-0479">Metal-binding</keyword>
<feature type="region of interest" description="Disordered" evidence="17">
    <location>
        <begin position="357"/>
        <end position="501"/>
    </location>
</feature>
<keyword evidence="4 16" id="KW-0964">Secreted</keyword>
<comment type="function">
    <text evidence="16">Secreted metalloproteinase that allows assimilation of proteinaceous substrates. Shows high activities on basic nuclear substrates such as histone and protamine.</text>
</comment>
<comment type="similarity">
    <text evidence="3 16">Belongs to the peptidase M35 family.</text>
</comment>
<evidence type="ECO:0000256" key="14">
    <source>
        <dbReference type="PIRSR" id="PIRSR601384-1"/>
    </source>
</evidence>
<dbReference type="AlphaFoldDB" id="A0AAN4TAS7"/>
<dbReference type="GO" id="GO:0005576">
    <property type="term" value="C:extracellular region"/>
    <property type="evidence" value="ECO:0007669"/>
    <property type="project" value="UniProtKB-SubCell"/>
</dbReference>
<feature type="compositionally biased region" description="Polar residues" evidence="17">
    <location>
        <begin position="359"/>
        <end position="478"/>
    </location>
</feature>
<dbReference type="GO" id="GO:0004222">
    <property type="term" value="F:metalloendopeptidase activity"/>
    <property type="evidence" value="ECO:0007669"/>
    <property type="project" value="InterPro"/>
</dbReference>
<feature type="signal peptide" evidence="16">
    <location>
        <begin position="1"/>
        <end position="19"/>
    </location>
</feature>
<accession>A0AAN4TAS7</accession>
<reference evidence="19 20" key="1">
    <citation type="submission" date="2015-11" db="EMBL/GenBank/DDBJ databases">
        <title>Aspergillus lentulus strain IFM 54703T.</title>
        <authorList>
            <person name="Kusuya Y."/>
            <person name="Sakai K."/>
            <person name="Kamei K."/>
            <person name="Takahashi H."/>
            <person name="Yaguchi T."/>
        </authorList>
    </citation>
    <scope>NUCLEOTIDE SEQUENCE [LARGE SCALE GENOMIC DNA]</scope>
    <source>
        <strain evidence="19 20">IFM 54703</strain>
    </source>
</reference>
<feature type="active site" evidence="14">
    <location>
        <position position="301"/>
    </location>
</feature>
<keyword evidence="10 15" id="KW-0862">Zinc</keyword>
<dbReference type="Gene3D" id="3.40.390.10">
    <property type="entry name" value="Collagenase (Catalytic Domain)"/>
    <property type="match status" value="1"/>
</dbReference>
<feature type="domain" description="Lysine-specific metallo-endopeptidase" evidence="18">
    <location>
        <begin position="200"/>
        <end position="343"/>
    </location>
</feature>
<evidence type="ECO:0000313" key="19">
    <source>
        <dbReference type="EMBL" id="GAQ07538.1"/>
    </source>
</evidence>
<feature type="binding site" evidence="15">
    <location>
        <position position="304"/>
    </location>
    <ligand>
        <name>Zn(2+)</name>
        <dbReference type="ChEBI" id="CHEBI:29105"/>
        <note>catalytic</note>
    </ligand>
</feature>
<keyword evidence="12" id="KW-0865">Zymogen</keyword>
<evidence type="ECO:0000256" key="1">
    <source>
        <dbReference type="ARBA" id="ARBA00001187"/>
    </source>
</evidence>
<keyword evidence="5 16" id="KW-0645">Protease</keyword>
<comment type="cofactor">
    <cofactor evidence="15 16">
        <name>Zn(2+)</name>
        <dbReference type="ChEBI" id="CHEBI:29105"/>
    </cofactor>
    <text evidence="15 16">Binds 1 zinc ion per subunit.</text>
</comment>
<dbReference type="PRINTS" id="PR00768">
    <property type="entry name" value="DEUTEROLYSIN"/>
</dbReference>
<evidence type="ECO:0000256" key="4">
    <source>
        <dbReference type="ARBA" id="ARBA00022525"/>
    </source>
</evidence>
<dbReference type="Proteomes" id="UP000051487">
    <property type="component" value="Unassembled WGS sequence"/>
</dbReference>
<evidence type="ECO:0000256" key="10">
    <source>
        <dbReference type="ARBA" id="ARBA00022833"/>
    </source>
</evidence>
<dbReference type="PANTHER" id="PTHR37016">
    <property type="match status" value="1"/>
</dbReference>
<keyword evidence="6 16" id="KW-0165">Cleavage on pair of basic residues</keyword>
<dbReference type="Pfam" id="PF02102">
    <property type="entry name" value="Peptidase_M35"/>
    <property type="match status" value="1"/>
</dbReference>
<dbReference type="EC" id="3.4.24.39" evidence="16"/>
<dbReference type="SUPFAM" id="SSF55486">
    <property type="entry name" value="Metalloproteases ('zincins'), catalytic domain"/>
    <property type="match status" value="1"/>
</dbReference>
<evidence type="ECO:0000256" key="8">
    <source>
        <dbReference type="ARBA" id="ARBA00022729"/>
    </source>
</evidence>
<dbReference type="InterPro" id="IPR050414">
    <property type="entry name" value="Fungal_M35_metalloproteases"/>
</dbReference>
<keyword evidence="9 16" id="KW-0378">Hydrolase</keyword>
<feature type="binding site" evidence="15">
    <location>
        <position position="300"/>
    </location>
    <ligand>
        <name>Zn(2+)</name>
        <dbReference type="ChEBI" id="CHEBI:29105"/>
        <note>catalytic</note>
    </ligand>
</feature>
<evidence type="ECO:0000256" key="5">
    <source>
        <dbReference type="ARBA" id="ARBA00022670"/>
    </source>
</evidence>
<evidence type="ECO:0000256" key="17">
    <source>
        <dbReference type="SAM" id="MobiDB-lite"/>
    </source>
</evidence>
<keyword evidence="11 16" id="KW-0482">Metalloprotease</keyword>
<evidence type="ECO:0000313" key="20">
    <source>
        <dbReference type="Proteomes" id="UP000051487"/>
    </source>
</evidence>
<evidence type="ECO:0000256" key="2">
    <source>
        <dbReference type="ARBA" id="ARBA00004613"/>
    </source>
</evidence>
<feature type="binding site" evidence="15">
    <location>
        <position position="315"/>
    </location>
    <ligand>
        <name>Zn(2+)</name>
        <dbReference type="ChEBI" id="CHEBI:29105"/>
        <note>catalytic</note>
    </ligand>
</feature>
<feature type="chain" id="PRO_5042669596" description="Neutral protease 2" evidence="16">
    <location>
        <begin position="20"/>
        <end position="501"/>
    </location>
</feature>
<comment type="subcellular location">
    <subcellularLocation>
        <location evidence="2 16">Secreted</location>
    </subcellularLocation>
</comment>
<evidence type="ECO:0000256" key="7">
    <source>
        <dbReference type="ARBA" id="ARBA00022723"/>
    </source>
</evidence>
<evidence type="ECO:0000256" key="13">
    <source>
        <dbReference type="ARBA" id="ARBA00023157"/>
    </source>
</evidence>